<dbReference type="PROSITE" id="PS51523">
    <property type="entry name" value="ZF_HD_DIMER"/>
    <property type="match status" value="1"/>
</dbReference>
<sequence>MSVADSIEKLMIDMKEGDEQGAKKEVKVTMNKYTECRKNHAAHIGKFAVDGCCEFMAAGEEGSAAALTCAACMCHRSFHKMRSEIIVIEILQHYGKSSCCSSSVSRPASKSN</sequence>
<evidence type="ECO:0000313" key="6">
    <source>
        <dbReference type="Proteomes" id="UP000077755"/>
    </source>
</evidence>
<dbReference type="NCBIfam" id="TIGR01566">
    <property type="entry name" value="ZF_HD_prot_N"/>
    <property type="match status" value="1"/>
</dbReference>
<dbReference type="InterPro" id="IPR006456">
    <property type="entry name" value="ZF_HD_homeobox_Cys/His_dimer"/>
</dbReference>
<dbReference type="EMBL" id="CP093346">
    <property type="protein sequence ID" value="WOG98194.1"/>
    <property type="molecule type" value="Genomic_DNA"/>
</dbReference>
<dbReference type="GO" id="GO:0008270">
    <property type="term" value="F:zinc ion binding"/>
    <property type="evidence" value="ECO:0007669"/>
    <property type="project" value="UniProtKB-KW"/>
</dbReference>
<keyword evidence="6" id="KW-1185">Reference proteome</keyword>
<dbReference type="GO" id="GO:0003700">
    <property type="term" value="F:DNA-binding transcription factor activity"/>
    <property type="evidence" value="ECO:0007669"/>
    <property type="project" value="TreeGrafter"/>
</dbReference>
<keyword evidence="1" id="KW-0479">Metal-binding</keyword>
<dbReference type="GO" id="GO:0005634">
    <property type="term" value="C:nucleus"/>
    <property type="evidence" value="ECO:0007669"/>
    <property type="project" value="TreeGrafter"/>
</dbReference>
<reference evidence="5" key="1">
    <citation type="journal article" date="2016" name="Nat. Genet.">
        <title>A high-quality carrot genome assembly provides new insights into carotenoid accumulation and asterid genome evolution.</title>
        <authorList>
            <person name="Iorizzo M."/>
            <person name="Ellison S."/>
            <person name="Senalik D."/>
            <person name="Zeng P."/>
            <person name="Satapoomin P."/>
            <person name="Huang J."/>
            <person name="Bowman M."/>
            <person name="Iovene M."/>
            <person name="Sanseverino W."/>
            <person name="Cavagnaro P."/>
            <person name="Yildiz M."/>
            <person name="Macko-Podgorni A."/>
            <person name="Moranska E."/>
            <person name="Grzebelus E."/>
            <person name="Grzebelus D."/>
            <person name="Ashrafi H."/>
            <person name="Zheng Z."/>
            <person name="Cheng S."/>
            <person name="Spooner D."/>
            <person name="Van Deynze A."/>
            <person name="Simon P."/>
        </authorList>
    </citation>
    <scope>NUCLEOTIDE SEQUENCE</scope>
    <source>
        <tissue evidence="5">Leaf</tissue>
    </source>
</reference>
<dbReference type="Pfam" id="PF04770">
    <property type="entry name" value="ZF-HD_dimer"/>
    <property type="match status" value="1"/>
</dbReference>
<accession>A0AAF0WYW6</accession>
<proteinExistence type="predicted"/>
<keyword evidence="3" id="KW-0862">Zinc</keyword>
<organism evidence="5 6">
    <name type="scientific">Daucus carota subsp. sativus</name>
    <name type="common">Carrot</name>
    <dbReference type="NCBI Taxonomy" id="79200"/>
    <lineage>
        <taxon>Eukaryota</taxon>
        <taxon>Viridiplantae</taxon>
        <taxon>Streptophyta</taxon>
        <taxon>Embryophyta</taxon>
        <taxon>Tracheophyta</taxon>
        <taxon>Spermatophyta</taxon>
        <taxon>Magnoliopsida</taxon>
        <taxon>eudicotyledons</taxon>
        <taxon>Gunneridae</taxon>
        <taxon>Pentapetalae</taxon>
        <taxon>asterids</taxon>
        <taxon>campanulids</taxon>
        <taxon>Apiales</taxon>
        <taxon>Apiaceae</taxon>
        <taxon>Apioideae</taxon>
        <taxon>Scandiceae</taxon>
        <taxon>Daucinae</taxon>
        <taxon>Daucus</taxon>
        <taxon>Daucus sect. Daucus</taxon>
    </lineage>
</organism>
<dbReference type="GO" id="GO:0050793">
    <property type="term" value="P:regulation of developmental process"/>
    <property type="evidence" value="ECO:0007669"/>
    <property type="project" value="TreeGrafter"/>
</dbReference>
<evidence type="ECO:0000259" key="4">
    <source>
        <dbReference type="PROSITE" id="PS51523"/>
    </source>
</evidence>
<dbReference type="Proteomes" id="UP000077755">
    <property type="component" value="Chromosome 4"/>
</dbReference>
<evidence type="ECO:0000313" key="5">
    <source>
        <dbReference type="EMBL" id="WOG98194.1"/>
    </source>
</evidence>
<name>A0AAF0WYW6_DAUCS</name>
<dbReference type="AlphaFoldDB" id="A0AAF0WYW6"/>
<feature type="domain" description="ZF-HD dimerization-type" evidence="4">
    <location>
        <begin position="33"/>
        <end position="82"/>
    </location>
</feature>
<evidence type="ECO:0000256" key="3">
    <source>
        <dbReference type="ARBA" id="ARBA00022833"/>
    </source>
</evidence>
<protein>
    <recommendedName>
        <fullName evidence="4">ZF-HD dimerization-type domain-containing protein</fullName>
    </recommendedName>
</protein>
<gene>
    <name evidence="5" type="ORF">DCAR_0417535</name>
</gene>
<evidence type="ECO:0000256" key="1">
    <source>
        <dbReference type="ARBA" id="ARBA00022723"/>
    </source>
</evidence>
<dbReference type="PANTHER" id="PTHR31948">
    <property type="entry name" value="ZINC-FINGER HOMEODOMAIN PROTEIN 2"/>
    <property type="match status" value="1"/>
</dbReference>
<keyword evidence="2" id="KW-0863">Zinc-finger</keyword>
<reference evidence="5" key="2">
    <citation type="submission" date="2022-03" db="EMBL/GenBank/DDBJ databases">
        <title>Draft title - Genomic analysis of global carrot germplasm unveils the trajectory of domestication and the origin of high carotenoid orange carrot.</title>
        <authorList>
            <person name="Iorizzo M."/>
            <person name="Ellison S."/>
            <person name="Senalik D."/>
            <person name="Macko-Podgorni A."/>
            <person name="Grzebelus D."/>
            <person name="Bostan H."/>
            <person name="Rolling W."/>
            <person name="Curaba J."/>
            <person name="Simon P."/>
        </authorList>
    </citation>
    <scope>NUCLEOTIDE SEQUENCE</scope>
    <source>
        <tissue evidence="5">Leaf</tissue>
    </source>
</reference>
<dbReference type="PANTHER" id="PTHR31948:SF171">
    <property type="entry name" value="HOMEOBOX DOMAIN-CONTAINING PROTEIN"/>
    <property type="match status" value="1"/>
</dbReference>
<evidence type="ECO:0000256" key="2">
    <source>
        <dbReference type="ARBA" id="ARBA00022771"/>
    </source>
</evidence>
<dbReference type="GO" id="GO:0000976">
    <property type="term" value="F:transcription cis-regulatory region binding"/>
    <property type="evidence" value="ECO:0007669"/>
    <property type="project" value="TreeGrafter"/>
</dbReference>